<keyword evidence="10" id="KW-1015">Disulfide bond</keyword>
<dbReference type="SUPFAM" id="SSF69318">
    <property type="entry name" value="Integrin alpha N-terminal domain"/>
    <property type="match status" value="1"/>
</dbReference>
<dbReference type="PROSITE" id="PS51470">
    <property type="entry name" value="FG_GAP"/>
    <property type="match status" value="4"/>
</dbReference>
<keyword evidence="11 14" id="KW-0675">Receptor</keyword>
<feature type="chain" id="PRO_5041517932" description="Integrin alpha-2 domain-containing protein" evidence="14">
    <location>
        <begin position="23"/>
        <end position="1102"/>
    </location>
</feature>
<evidence type="ECO:0000256" key="12">
    <source>
        <dbReference type="ARBA" id="ARBA00023180"/>
    </source>
</evidence>
<dbReference type="InterPro" id="IPR013517">
    <property type="entry name" value="FG-GAP"/>
</dbReference>
<evidence type="ECO:0000259" key="16">
    <source>
        <dbReference type="Pfam" id="PF20805"/>
    </source>
</evidence>
<keyword evidence="9 14" id="KW-0472">Membrane</keyword>
<feature type="repeat" description="FG-GAP" evidence="13">
    <location>
        <begin position="405"/>
        <end position="466"/>
    </location>
</feature>
<dbReference type="GO" id="GO:0007160">
    <property type="term" value="P:cell-matrix adhesion"/>
    <property type="evidence" value="ECO:0007669"/>
    <property type="project" value="TreeGrafter"/>
</dbReference>
<dbReference type="GO" id="GO:0009897">
    <property type="term" value="C:external side of plasma membrane"/>
    <property type="evidence" value="ECO:0007669"/>
    <property type="project" value="TreeGrafter"/>
</dbReference>
<accession>A0AA88LR25</accession>
<feature type="signal peptide" evidence="14">
    <location>
        <begin position="1"/>
        <end position="22"/>
    </location>
</feature>
<feature type="domain" description="Integrin alpha third immunoglobulin-like" evidence="17">
    <location>
        <begin position="785"/>
        <end position="990"/>
    </location>
</feature>
<evidence type="ECO:0008006" key="20">
    <source>
        <dbReference type="Google" id="ProtNLM"/>
    </source>
</evidence>
<dbReference type="AlphaFoldDB" id="A0AA88LR25"/>
<dbReference type="FunFam" id="1.20.5.930:FF:000001">
    <property type="entry name" value="Integrin subunit alpha V"/>
    <property type="match status" value="1"/>
</dbReference>
<feature type="repeat" description="FG-GAP" evidence="13">
    <location>
        <begin position="284"/>
        <end position="345"/>
    </location>
</feature>
<comment type="subcellular location">
    <subcellularLocation>
        <location evidence="1 14">Membrane</location>
        <topology evidence="1 14">Single-pass type I membrane protein</topology>
    </subcellularLocation>
</comment>
<reference evidence="18" key="1">
    <citation type="submission" date="2023-07" db="EMBL/GenBank/DDBJ databases">
        <title>Chromosome-level Genome Assembly of Striped Snakehead (Channa striata).</title>
        <authorList>
            <person name="Liu H."/>
        </authorList>
    </citation>
    <scope>NUCLEOTIDE SEQUENCE</scope>
    <source>
        <strain evidence="18">Gz</strain>
        <tissue evidence="18">Muscle</tissue>
    </source>
</reference>
<dbReference type="SMART" id="SM00191">
    <property type="entry name" value="Int_alpha"/>
    <property type="match status" value="4"/>
</dbReference>
<dbReference type="PANTHER" id="PTHR23220">
    <property type="entry name" value="INTEGRIN ALPHA"/>
    <property type="match status" value="1"/>
</dbReference>
<feature type="repeat" description="FG-GAP" evidence="13">
    <location>
        <begin position="27"/>
        <end position="91"/>
    </location>
</feature>
<dbReference type="GO" id="GO:0050900">
    <property type="term" value="P:leukocyte migration"/>
    <property type="evidence" value="ECO:0007669"/>
    <property type="project" value="TreeGrafter"/>
</dbReference>
<dbReference type="GO" id="GO:0033627">
    <property type="term" value="P:cell adhesion mediated by integrin"/>
    <property type="evidence" value="ECO:0007669"/>
    <property type="project" value="TreeGrafter"/>
</dbReference>
<evidence type="ECO:0000256" key="13">
    <source>
        <dbReference type="PROSITE-ProRule" id="PRU00803"/>
    </source>
</evidence>
<dbReference type="GO" id="GO:0005178">
    <property type="term" value="F:integrin binding"/>
    <property type="evidence" value="ECO:0007669"/>
    <property type="project" value="TreeGrafter"/>
</dbReference>
<evidence type="ECO:0000259" key="17">
    <source>
        <dbReference type="Pfam" id="PF20806"/>
    </source>
</evidence>
<keyword evidence="3 14" id="KW-0812">Transmembrane</keyword>
<dbReference type="InterPro" id="IPR000413">
    <property type="entry name" value="Integrin_alpha"/>
</dbReference>
<dbReference type="Pfam" id="PF01839">
    <property type="entry name" value="FG-GAP"/>
    <property type="match status" value="2"/>
</dbReference>
<dbReference type="Pfam" id="PF20806">
    <property type="entry name" value="Integrin_A_Ig_3"/>
    <property type="match status" value="1"/>
</dbReference>
<name>A0AA88LR25_CHASR</name>
<gene>
    <name evidence="18" type="ORF">Q5P01_023720</name>
</gene>
<evidence type="ECO:0000256" key="8">
    <source>
        <dbReference type="ARBA" id="ARBA00023037"/>
    </source>
</evidence>
<dbReference type="InterPro" id="IPR032695">
    <property type="entry name" value="Integrin_dom_sf"/>
</dbReference>
<evidence type="ECO:0000256" key="11">
    <source>
        <dbReference type="ARBA" id="ARBA00023170"/>
    </source>
</evidence>
<dbReference type="GO" id="GO:0007229">
    <property type="term" value="P:integrin-mediated signaling pathway"/>
    <property type="evidence" value="ECO:0007669"/>
    <property type="project" value="UniProtKB-KW"/>
</dbReference>
<evidence type="ECO:0000256" key="14">
    <source>
        <dbReference type="RuleBase" id="RU003762"/>
    </source>
</evidence>
<dbReference type="PANTHER" id="PTHR23220:SF89">
    <property type="entry name" value="INTEGRIN ALPHA-3"/>
    <property type="match status" value="1"/>
</dbReference>
<protein>
    <recommendedName>
        <fullName evidence="20">Integrin alpha-2 domain-containing protein</fullName>
    </recommendedName>
</protein>
<proteinExistence type="inferred from homology"/>
<keyword evidence="5" id="KW-0677">Repeat</keyword>
<evidence type="ECO:0000256" key="1">
    <source>
        <dbReference type="ARBA" id="ARBA00004479"/>
    </source>
</evidence>
<comment type="caution">
    <text evidence="18">The sequence shown here is derived from an EMBL/GenBank/DDBJ whole genome shotgun (WGS) entry which is preliminary data.</text>
</comment>
<dbReference type="Gene3D" id="2.60.40.1530">
    <property type="entry name" value="ntegrin, alpha v. Chain A, domain 4"/>
    <property type="match status" value="1"/>
</dbReference>
<dbReference type="InterPro" id="IPR048285">
    <property type="entry name" value="Integrin_alpha_Ig-like_2"/>
</dbReference>
<feature type="domain" description="Integrin alpha second immunoglobulin-like" evidence="16">
    <location>
        <begin position="606"/>
        <end position="767"/>
    </location>
</feature>
<dbReference type="PRINTS" id="PR01185">
    <property type="entry name" value="INTEGRINA"/>
</dbReference>
<feature type="repeat" description="FG-GAP" evidence="13">
    <location>
        <begin position="346"/>
        <end position="401"/>
    </location>
</feature>
<dbReference type="InterPro" id="IPR013649">
    <property type="entry name" value="Integrin_alpha_Ig-like_1"/>
</dbReference>
<dbReference type="EMBL" id="JAUPFM010000019">
    <property type="protein sequence ID" value="KAK2820761.1"/>
    <property type="molecule type" value="Genomic_DNA"/>
</dbReference>
<keyword evidence="19" id="KW-1185">Reference proteome</keyword>
<evidence type="ECO:0000313" key="18">
    <source>
        <dbReference type="EMBL" id="KAK2820761.1"/>
    </source>
</evidence>
<dbReference type="Gene3D" id="2.60.40.1510">
    <property type="entry name" value="ntegrin, alpha v. Chain A, domain 3"/>
    <property type="match status" value="1"/>
</dbReference>
<dbReference type="InterPro" id="IPR013519">
    <property type="entry name" value="Int_alpha_beta-p"/>
</dbReference>
<dbReference type="InterPro" id="IPR018184">
    <property type="entry name" value="Integrin_alpha_C_CS"/>
</dbReference>
<dbReference type="GO" id="GO:0008305">
    <property type="term" value="C:integrin complex"/>
    <property type="evidence" value="ECO:0007669"/>
    <property type="project" value="InterPro"/>
</dbReference>
<dbReference type="InterPro" id="IPR028994">
    <property type="entry name" value="Integrin_alpha_N"/>
</dbReference>
<dbReference type="SUPFAM" id="SSF69179">
    <property type="entry name" value="Integrin domains"/>
    <property type="match status" value="3"/>
</dbReference>
<dbReference type="Proteomes" id="UP001187415">
    <property type="component" value="Unassembled WGS sequence"/>
</dbReference>
<feature type="domain" description="Integrin alpha first immunoglubulin-like" evidence="15">
    <location>
        <begin position="451"/>
        <end position="605"/>
    </location>
</feature>
<evidence type="ECO:0000256" key="4">
    <source>
        <dbReference type="ARBA" id="ARBA00022729"/>
    </source>
</evidence>
<dbReference type="Pfam" id="PF20805">
    <property type="entry name" value="Integrin_A_Ig_2"/>
    <property type="match status" value="1"/>
</dbReference>
<dbReference type="Gene3D" id="2.130.10.130">
    <property type="entry name" value="Integrin alpha, N-terminal"/>
    <property type="match status" value="1"/>
</dbReference>
<keyword evidence="4 14" id="KW-0732">Signal</keyword>
<dbReference type="GO" id="GO:0098609">
    <property type="term" value="P:cell-cell adhesion"/>
    <property type="evidence" value="ECO:0007669"/>
    <property type="project" value="TreeGrafter"/>
</dbReference>
<sequence length="1102" mass="122050">MSPSLILCAVLAVYHGTRSCAGFNVDERSALIKEGKTGGSFFGFSVALHQQGDAKFVLLAGTPKEKAQSLKNVNETGAVYSCPLTTDPTDCSRMDLVTSTNPSEMVEGMWLGVTVASQRNQGGRVLACGHRYVKITQSGTVENRRMIGKCYVRSNDLTYDPNDYWQTYSYEVCNPGFDMEIEGMCGAGISGGMTDTDVYVGATGSYLWQGNVHVTWRNPEPGNSWDSVGLDFGQLNRRYSYMGYSVLEEMKLLYRDEYTVVTGSPRDESKGSVLLANKVKSNIKSVVNIPGEQVGSYFGNSLAVTDLNNDDWNDLIVGAPFYFDRMKDEGGAVYIYMNENGSFQTTATVILKGPPGSAFGFALAAIGDVNQDGFQDFAVGAPFDDTGRVYIWMGSKTGISLEPSQVIEGKSVSKGFKTFGYSINGGMDVDDNKYPDILVGSLDDRIALLRARPVIHLTNNFTVEPKIVDTNLCLGNTPCITATLCVSFTLSNGKKDFKRDLKLSYTVEADTGRRRSPRVIFKENNAATYTGTLSLPSSKYTCETLKLGVVMPVRDKLEPVVFSLSMFLKEQNTNSGPTLKNLDSFPILSPEQKLTQKTEINFQKECGLDNKCTSNLQLTAKFINEQEQPYPSRGKYQLLEFSSNMKSVKLIVAVTNIPSNGKLAEDAHQAMLNITIPSALTYSGVRSAVRPLEGGSRLPMKDHDVQCSFDSTVMCDLGNPLRGNETVSLILKFETSGINLHTQEIESQLLLSTLSEQSDLKPVPVALLIVHTILPIFSIENALVKTQFGGTVMGESAMVNTSDVGSLVEFTFSVIMGGESLGDLGTLAVEFEWPFEVANGKWLLYLTNIVVKGESETECNPGGVVNYLNLTLPGSKPKRIKRQIVVDDGQEETKSRSIEPKAITVLAQRKDTYLLECSKGTARCVTFTCPLLNMTKSAKIYVRSRLWNSTMLEDYSNALRVVVKGQATLKLITDKPTIRMHSDTATFTVEIEPLVGVEIPYELPLWIIISAVVAGVLLLGIIILILWKCGFFQRASRREITHQWGFWLGFFKRAIYYRLMPKHQGVKIPKAERYEFNLGFQPEEPHKKYWITNWTEMQHYYY</sequence>
<dbReference type="InterPro" id="IPR048286">
    <property type="entry name" value="Integrin_alpha_Ig-like_3"/>
</dbReference>
<evidence type="ECO:0000256" key="9">
    <source>
        <dbReference type="ARBA" id="ARBA00023136"/>
    </source>
</evidence>
<keyword evidence="8 14" id="KW-0401">Integrin</keyword>
<dbReference type="Gene3D" id="2.60.40.1460">
    <property type="entry name" value="Integrin domains. Chain A, domain 2"/>
    <property type="match status" value="1"/>
</dbReference>
<comment type="similarity">
    <text evidence="2 14">Belongs to the integrin alpha chain family.</text>
</comment>
<keyword evidence="7 14" id="KW-1133">Transmembrane helix</keyword>
<evidence type="ECO:0000259" key="15">
    <source>
        <dbReference type="Pfam" id="PF08441"/>
    </source>
</evidence>
<evidence type="ECO:0000256" key="5">
    <source>
        <dbReference type="ARBA" id="ARBA00022737"/>
    </source>
</evidence>
<keyword evidence="6 14" id="KW-0130">Cell adhesion</keyword>
<feature type="transmembrane region" description="Helical" evidence="14">
    <location>
        <begin position="1003"/>
        <end position="1027"/>
    </location>
</feature>
<evidence type="ECO:0000256" key="7">
    <source>
        <dbReference type="ARBA" id="ARBA00022989"/>
    </source>
</evidence>
<evidence type="ECO:0000256" key="3">
    <source>
        <dbReference type="ARBA" id="ARBA00022692"/>
    </source>
</evidence>
<dbReference type="Gene3D" id="1.20.5.930">
    <property type="entry name" value="Bicelle-embedded integrin alpha(iib) transmembrane segment"/>
    <property type="match status" value="1"/>
</dbReference>
<evidence type="ECO:0000313" key="19">
    <source>
        <dbReference type="Proteomes" id="UP001187415"/>
    </source>
</evidence>
<dbReference type="Pfam" id="PF08441">
    <property type="entry name" value="Integrin_A_Ig_1"/>
    <property type="match status" value="1"/>
</dbReference>
<organism evidence="18 19">
    <name type="scientific">Channa striata</name>
    <name type="common">Snakehead murrel</name>
    <name type="synonym">Ophicephalus striatus</name>
    <dbReference type="NCBI Taxonomy" id="64152"/>
    <lineage>
        <taxon>Eukaryota</taxon>
        <taxon>Metazoa</taxon>
        <taxon>Chordata</taxon>
        <taxon>Craniata</taxon>
        <taxon>Vertebrata</taxon>
        <taxon>Euteleostomi</taxon>
        <taxon>Actinopterygii</taxon>
        <taxon>Neopterygii</taxon>
        <taxon>Teleostei</taxon>
        <taxon>Neoteleostei</taxon>
        <taxon>Acanthomorphata</taxon>
        <taxon>Anabantaria</taxon>
        <taxon>Anabantiformes</taxon>
        <taxon>Channoidei</taxon>
        <taxon>Channidae</taxon>
        <taxon>Channa</taxon>
    </lineage>
</organism>
<evidence type="ECO:0000256" key="6">
    <source>
        <dbReference type="ARBA" id="ARBA00022889"/>
    </source>
</evidence>
<dbReference type="PROSITE" id="PS00242">
    <property type="entry name" value="INTEGRIN_ALPHA"/>
    <property type="match status" value="1"/>
</dbReference>
<keyword evidence="12" id="KW-0325">Glycoprotein</keyword>
<evidence type="ECO:0000256" key="2">
    <source>
        <dbReference type="ARBA" id="ARBA00008054"/>
    </source>
</evidence>
<evidence type="ECO:0000256" key="10">
    <source>
        <dbReference type="ARBA" id="ARBA00023157"/>
    </source>
</evidence>